<dbReference type="OrthoDB" id="530017at2"/>
<dbReference type="RefSeq" id="WP_109216383.1">
    <property type="nucleotide sequence ID" value="NZ_JRFU01000145.1"/>
</dbReference>
<keyword evidence="2" id="KW-1185">Reference proteome</keyword>
<dbReference type="Gene3D" id="3.40.50.2300">
    <property type="match status" value="1"/>
</dbReference>
<proteinExistence type="predicted"/>
<dbReference type="InterPro" id="IPR036397">
    <property type="entry name" value="RNaseH_sf"/>
</dbReference>
<dbReference type="GO" id="GO:0003676">
    <property type="term" value="F:nucleic acid binding"/>
    <property type="evidence" value="ECO:0007669"/>
    <property type="project" value="InterPro"/>
</dbReference>
<comment type="caution">
    <text evidence="1">The sequence shown here is derived from an EMBL/GenBank/DDBJ whole genome shotgun (WGS) entry which is preliminary data.</text>
</comment>
<dbReference type="CDD" id="cd04659">
    <property type="entry name" value="Piwi_piwi-like_ProArk"/>
    <property type="match status" value="1"/>
</dbReference>
<accession>A0A2V1JRP5</accession>
<evidence type="ECO:0000313" key="1">
    <source>
        <dbReference type="EMBL" id="PWE85921.1"/>
    </source>
</evidence>
<dbReference type="AlphaFoldDB" id="A0A2V1JRP5"/>
<dbReference type="Gene3D" id="3.30.420.10">
    <property type="entry name" value="Ribonuclease H-like superfamily/Ribonuclease H"/>
    <property type="match status" value="1"/>
</dbReference>
<dbReference type="Gene3D" id="3.40.50.1220">
    <property type="entry name" value="TPP-binding domain"/>
    <property type="match status" value="1"/>
</dbReference>
<dbReference type="SUPFAM" id="SSF53098">
    <property type="entry name" value="Ribonuclease H-like"/>
    <property type="match status" value="1"/>
</dbReference>
<organism evidence="1 2">
    <name type="scientific">Eubacterium ramulus</name>
    <dbReference type="NCBI Taxonomy" id="39490"/>
    <lineage>
        <taxon>Bacteria</taxon>
        <taxon>Bacillati</taxon>
        <taxon>Bacillota</taxon>
        <taxon>Clostridia</taxon>
        <taxon>Eubacteriales</taxon>
        <taxon>Eubacteriaceae</taxon>
        <taxon>Eubacterium</taxon>
    </lineage>
</organism>
<dbReference type="InterPro" id="IPR029035">
    <property type="entry name" value="DHS-like_NAD/FAD-binding_dom"/>
</dbReference>
<dbReference type="Proteomes" id="UP000245288">
    <property type="component" value="Unassembled WGS sequence"/>
</dbReference>
<gene>
    <name evidence="1" type="ORF">LG34_13185</name>
</gene>
<dbReference type="SUPFAM" id="SSF52467">
    <property type="entry name" value="DHS-like NAD/FAD-binding domain"/>
    <property type="match status" value="1"/>
</dbReference>
<evidence type="ECO:0000313" key="2">
    <source>
        <dbReference type="Proteomes" id="UP000245288"/>
    </source>
</evidence>
<dbReference type="Pfam" id="PF13289">
    <property type="entry name" value="SIR2_2"/>
    <property type="match status" value="1"/>
</dbReference>
<name>A0A2V1JRP5_EUBRA</name>
<reference evidence="1 2" key="1">
    <citation type="submission" date="2014-09" db="EMBL/GenBank/DDBJ databases">
        <title>Butyrate-producing bacteria isolated from human gut.</title>
        <authorList>
            <person name="Zhang Q."/>
            <person name="Zhao L."/>
        </authorList>
    </citation>
    <scope>NUCLEOTIDE SEQUENCE [LARGE SCALE GENOMIC DNA]</scope>
    <source>
        <strain evidence="1 2">21</strain>
    </source>
</reference>
<protein>
    <submittedName>
        <fullName evidence="1">Uncharacterized protein</fullName>
    </submittedName>
</protein>
<dbReference type="EMBL" id="JRFU01000145">
    <property type="protein sequence ID" value="PWE85921.1"/>
    <property type="molecule type" value="Genomic_DNA"/>
</dbReference>
<dbReference type="InterPro" id="IPR012337">
    <property type="entry name" value="RNaseH-like_sf"/>
</dbReference>
<sequence>MRTIDVNIFVNSFKIKPDKSMSFLLGAGASVSSNIPSGGQMVWDFKRTLYCTANKIRTSLYGDLSKENVQKEIQSYFDGKDGYPKLWSTEEYSFYFEKCYPSRSDREYYIRDKVRDIKPSLGYLCMGEMIINGKIDLVATTNFDNLVQAGVHSINPGFSIKTISSAVSNSVGFALNEGFPNIIKLHGDYLFDKLKNTTSELQNLEDEIADIWKSSIKENGLIVIGYAGNDNSVMSVLEDLIKEGDIKKGVYWCKTKDSKLSERAQKFMENVCNDNEQSAVVEIEDFDDLMYSIYVAMNLNNSNIDELWKANDKKQEITYNSIGRHTEIAITNALRAIQFPKKCYVFSSNISTWKELRATINDSCVAILHKGKVWALGSKNGILEAFADKIISNIEEMDIPTYMMKLENSDVIGMFYEIIEKFLISKGLIAYGKNKYFDRSSRRLINNCFVYDAIKISLSFVDDNVIMNLLPTVHVLKSDESQLDRFSYQSIVNNEISKLYNKQMNEKIDIWIRKLSNNRKLIFELGNAIIEFNTQRIRFSGTGSIDKCYLAKETELVFDYDNDGCVAVNQLKGLINYGPLESYVNRSVRLAVLSPRECAKDIWKHLNELNRHHATTLKQDKTFLPEYIGFQDVFRCGLNIPNGNDAKRFRGYSLSGALKTSAQDFFNGICKYIDAMEREKHEFDVLVIYIPNQLSKMRELKNENVYFDLHDSLKIYCAGKGIVTQIIEERSVHTKNDMAKIMWGLSTAIYAKAIGKLWKPRITRYDTAYIGLSYVQSIKNDEKISIGCSQLFDSEGNGMELYLRPLKDPQIIQRNPYMRSGDACRLMNNLKRIYDESVPLHKLNRIVIHKTTHFTKEEMEGITKGLAGVDNIELLQIQEFSAWRAIRFQNDIATPFPIQRGTVIPLDKDTFLIWTHGSVQHDELAGKKLNYYKNGRGIPAPLLVKRFMGKSSALELVNEILMLTKMNWNSGDGLYKILPVTLDFAKALSRVAKQDLVIYDRPYDFRYFM</sequence>